<evidence type="ECO:0000313" key="2">
    <source>
        <dbReference type="EMBL" id="SEM94449.1"/>
    </source>
</evidence>
<organism evidence="2 3">
    <name type="scientific">Terribacillus saccharophilus</name>
    <dbReference type="NCBI Taxonomy" id="361277"/>
    <lineage>
        <taxon>Bacteria</taxon>
        <taxon>Bacillati</taxon>
        <taxon>Bacillota</taxon>
        <taxon>Bacilli</taxon>
        <taxon>Bacillales</taxon>
        <taxon>Bacillaceae</taxon>
        <taxon>Terribacillus</taxon>
    </lineage>
</organism>
<feature type="transmembrane region" description="Helical" evidence="1">
    <location>
        <begin position="6"/>
        <end position="30"/>
    </location>
</feature>
<evidence type="ECO:0000313" key="3">
    <source>
        <dbReference type="Proteomes" id="UP000199735"/>
    </source>
</evidence>
<accession>A0AAX2EEE4</accession>
<proteinExistence type="predicted"/>
<reference evidence="2 3" key="1">
    <citation type="submission" date="2016-10" db="EMBL/GenBank/DDBJ databases">
        <authorList>
            <person name="Varghese N."/>
            <person name="Submissions S."/>
        </authorList>
    </citation>
    <scope>NUCLEOTIDE SEQUENCE [LARGE SCALE GENOMIC DNA]</scope>
    <source>
        <strain evidence="2 3">DSM 21619</strain>
    </source>
</reference>
<keyword evidence="1" id="KW-1133">Transmembrane helix</keyword>
<sequence length="53" mass="6232">MTALSFYTVAIIALILLIVIGLIIGTYLGFRAYNKRQQHAYMDEWQADRRQRE</sequence>
<dbReference type="Proteomes" id="UP000199735">
    <property type="component" value="Unassembled WGS sequence"/>
</dbReference>
<keyword evidence="1" id="KW-0472">Membrane</keyword>
<dbReference type="EMBL" id="FOCD01000001">
    <property type="protein sequence ID" value="SEM94449.1"/>
    <property type="molecule type" value="Genomic_DNA"/>
</dbReference>
<evidence type="ECO:0000256" key="1">
    <source>
        <dbReference type="SAM" id="Phobius"/>
    </source>
</evidence>
<dbReference type="RefSeq" id="WP_164072025.1">
    <property type="nucleotide sequence ID" value="NZ_CP008876.1"/>
</dbReference>
<dbReference type="GeneID" id="301155796"/>
<gene>
    <name evidence="2" type="ORF">SAMN04489762_1474</name>
</gene>
<comment type="caution">
    <text evidence="2">The sequence shown here is derived from an EMBL/GenBank/DDBJ whole genome shotgun (WGS) entry which is preliminary data.</text>
</comment>
<dbReference type="AlphaFoldDB" id="A0AAX2EEE4"/>
<protein>
    <submittedName>
        <fullName evidence="2">Uncharacterized protein</fullName>
    </submittedName>
</protein>
<keyword evidence="1" id="KW-0812">Transmembrane</keyword>
<name>A0AAX2EEE4_9BACI</name>